<feature type="domain" description="VWFA" evidence="2">
    <location>
        <begin position="554"/>
        <end position="737"/>
    </location>
</feature>
<feature type="compositionally biased region" description="Basic and acidic residues" evidence="1">
    <location>
        <begin position="401"/>
        <end position="424"/>
    </location>
</feature>
<dbReference type="Gene3D" id="3.40.50.410">
    <property type="entry name" value="von Willebrand factor, type A domain"/>
    <property type="match status" value="1"/>
</dbReference>
<dbReference type="Proteomes" id="UP000012081">
    <property type="component" value="Unassembled WGS sequence"/>
</dbReference>
<evidence type="ECO:0000256" key="1">
    <source>
        <dbReference type="SAM" id="MobiDB-lite"/>
    </source>
</evidence>
<organism evidence="3 4">
    <name type="scientific">Brevibacillus borstelensis AK1</name>
    <dbReference type="NCBI Taxonomy" id="1300222"/>
    <lineage>
        <taxon>Bacteria</taxon>
        <taxon>Bacillati</taxon>
        <taxon>Bacillota</taxon>
        <taxon>Bacilli</taxon>
        <taxon>Bacillales</taxon>
        <taxon>Paenibacillaceae</taxon>
        <taxon>Brevibacillus</taxon>
    </lineage>
</organism>
<dbReference type="GO" id="GO:0016887">
    <property type="term" value="F:ATP hydrolysis activity"/>
    <property type="evidence" value="ECO:0007669"/>
    <property type="project" value="InterPro"/>
</dbReference>
<dbReference type="InterPro" id="IPR002035">
    <property type="entry name" value="VWF_A"/>
</dbReference>
<dbReference type="PATRIC" id="fig|1300222.3.peg.1522"/>
<feature type="region of interest" description="Disordered" evidence="1">
    <location>
        <begin position="398"/>
        <end position="448"/>
    </location>
</feature>
<dbReference type="Pfam" id="PF07728">
    <property type="entry name" value="AAA_5"/>
    <property type="match status" value="1"/>
</dbReference>
<dbReference type="InterPro" id="IPR025861">
    <property type="entry name" value="CobT_VWA_dom"/>
</dbReference>
<dbReference type="Pfam" id="PF11775">
    <property type="entry name" value="CobT_C"/>
    <property type="match status" value="1"/>
</dbReference>
<dbReference type="EMBL" id="APBN01000002">
    <property type="protein sequence ID" value="EMT53823.1"/>
    <property type="molecule type" value="Genomic_DNA"/>
</dbReference>
<evidence type="ECO:0000259" key="2">
    <source>
        <dbReference type="PROSITE" id="PS50234"/>
    </source>
</evidence>
<proteinExistence type="predicted"/>
<keyword evidence="4" id="KW-1185">Reference proteome</keyword>
<reference evidence="3 4" key="1">
    <citation type="submission" date="2013-03" db="EMBL/GenBank/DDBJ databases">
        <title>Assembly of a new bacterial strain Brevibacillus borstelensis AK1.</title>
        <authorList>
            <person name="Rajan I."/>
            <person name="PoliReddy D."/>
            <person name="Sugumar T."/>
            <person name="Rathinam K."/>
            <person name="Alqarawi S."/>
            <person name="Khalil A.B."/>
            <person name="Sivakumar N."/>
        </authorList>
    </citation>
    <scope>NUCLEOTIDE SEQUENCE [LARGE SCALE GENOMIC DNA]</scope>
    <source>
        <strain evidence="3 4">AK1</strain>
    </source>
</reference>
<protein>
    <recommendedName>
        <fullName evidence="2">VWFA domain-containing protein</fullName>
    </recommendedName>
</protein>
<evidence type="ECO:0000313" key="4">
    <source>
        <dbReference type="Proteomes" id="UP000012081"/>
    </source>
</evidence>
<sequence>MTAYGECVLSPERQLTDAEKKLIWKKPWTHKVSEEERRITNEVKRNWNRGEMKIANILLEGDAGSGKTQLAKALSANFGLPYTKVTCFADMDKSDIIGAILPVISTERLDEMEPWEQTALQALYESDGFQSATEVLTDALGIPQEQAALKMKQLLRLAAEKTDGEAVEYRFYPSEIVRAYQNGYLLEIQEPNVIRDAAVLMALNSALELDGSINLPTGVIHRHPDFIAVITTNRSYAGTRPLNEALRDRVQHAEKMDLPTKEVMIERVMAKTGFHDEKVLDTLAEIIMILDKTARANAIKGVAGMRSFFYWVDAIAGGVLAKESLYHKVIYKITTDPEEILILEEALLNHGLLASLEEARIERKKKRKSDDAIEIRTWGDIDESGFDTDSHAAEKGIALKKSADSDKSSSRVTDDSAHIERTGLGDDGSPTYHQTNPESMSEVEKQKERDFRKKLNQDARAVVSDSIHKKVKLIVHRPDYNQEDQQEYVRLSKELMPTVKEIARKTLPYLEHEVSSDFARNRCYGSKFQAESVAYRDYRYFAKKRPPTESPSLVVGIRVDESASMSAFGRLEAAKRAVIAVYEFCQLCDIPVLIYGDTADVSKLEQMSIFAYTDFDKRDAHDRYRLMRIRARSNNRDGMALRIMAERLAVSPQQTKLLISISDGQPKAMDEYTGSYAVADMKQTIEEYERKGVIFLAAAIGQDKDVISDIYGKERFLDIANLHEFPAKLVRIIARHL</sequence>
<dbReference type="PANTHER" id="PTHR41248">
    <property type="entry name" value="NORD PROTEIN"/>
    <property type="match status" value="1"/>
</dbReference>
<name>M8DJP1_9BACL</name>
<comment type="caution">
    <text evidence="3">The sequence shown here is derived from an EMBL/GenBank/DDBJ whole genome shotgun (WGS) entry which is preliminary data.</text>
</comment>
<dbReference type="CDD" id="cd01454">
    <property type="entry name" value="vWA_norD_type"/>
    <property type="match status" value="1"/>
</dbReference>
<dbReference type="SUPFAM" id="SSF53300">
    <property type="entry name" value="vWA-like"/>
    <property type="match status" value="1"/>
</dbReference>
<dbReference type="PROSITE" id="PS50234">
    <property type="entry name" value="VWFA"/>
    <property type="match status" value="1"/>
</dbReference>
<accession>M8DJP1</accession>
<dbReference type="InterPro" id="IPR027417">
    <property type="entry name" value="P-loop_NTPase"/>
</dbReference>
<dbReference type="SUPFAM" id="SSF52540">
    <property type="entry name" value="P-loop containing nucleoside triphosphate hydrolases"/>
    <property type="match status" value="1"/>
</dbReference>
<dbReference type="InterPro" id="IPR036465">
    <property type="entry name" value="vWFA_dom_sf"/>
</dbReference>
<dbReference type="AlphaFoldDB" id="M8DJP1"/>
<dbReference type="GO" id="GO:0005524">
    <property type="term" value="F:ATP binding"/>
    <property type="evidence" value="ECO:0007669"/>
    <property type="project" value="InterPro"/>
</dbReference>
<dbReference type="PANTHER" id="PTHR41248:SF1">
    <property type="entry name" value="NORD PROTEIN"/>
    <property type="match status" value="1"/>
</dbReference>
<dbReference type="STRING" id="1300222.I532_07405"/>
<dbReference type="RefSeq" id="WP_003387364.1">
    <property type="nucleotide sequence ID" value="NZ_APBN01000002.1"/>
</dbReference>
<evidence type="ECO:0000313" key="3">
    <source>
        <dbReference type="EMBL" id="EMT53823.1"/>
    </source>
</evidence>
<dbReference type="InterPro" id="IPR051928">
    <property type="entry name" value="NorD/CobT"/>
</dbReference>
<dbReference type="Gene3D" id="3.40.50.300">
    <property type="entry name" value="P-loop containing nucleotide triphosphate hydrolases"/>
    <property type="match status" value="1"/>
</dbReference>
<gene>
    <name evidence="3" type="ORF">I532_07405</name>
</gene>
<dbReference type="OrthoDB" id="9808317at2"/>
<dbReference type="InterPro" id="IPR011704">
    <property type="entry name" value="ATPase_dyneun-rel_AAA"/>
</dbReference>